<proteinExistence type="predicted"/>
<dbReference type="InterPro" id="IPR028045">
    <property type="entry name" value="HROB"/>
</dbReference>
<feature type="region of interest" description="Disordered" evidence="1">
    <location>
        <begin position="57"/>
        <end position="77"/>
    </location>
</feature>
<keyword evidence="4" id="KW-1185">Reference proteome</keyword>
<feature type="compositionally biased region" description="Polar residues" evidence="1">
    <location>
        <begin position="60"/>
        <end position="77"/>
    </location>
</feature>
<feature type="domain" description="Homologous recombination OB-fold protein OB-fold" evidence="2">
    <location>
        <begin position="191"/>
        <end position="277"/>
    </location>
</feature>
<sequence length="479" mass="53121">MESWEALDVDDSDLPSLLRPSTLLPCKRHHPLEQPHKPTTDIISSSRNLSLSLEPCSQLHRPSQSQTQIHSPDTLDSQSDHCLPQIEIVEVEEEKQKQQVPSTSALRLIPGPAGALQAAMHRHAYIREQNISCSQERIPTQEFLRRVHEVEDGDEDFRTNSWLCALHFLGGVDGVALRSPLHSIKPCVGTEKVPQVVAVIKSCTPNGLGDLIVSLKYPTGTICANIHRKVLTDSEFGRDISVGAVMILKEVVVFSPSWSACYLNITLQNVVKIFSKECGPPPKQNYHVSGVRFAASEQRGEIRPGMVERTPQQRDRAADGIPAGFVRRDNDDGTMEVDREMGEGGLAAGNFHFLSSRSRKSQDAAEEEEPLVSWGVAEKTREEVARKDAYRKEGKVDNNVRHAKDVPLESFYSNNSGCQHAPMVVDIDIIKNPNDYEAGRTNGVKKLPLISNTSLPEWTDEQLEELFAAGPEDSDSLFS</sequence>
<evidence type="ECO:0000256" key="1">
    <source>
        <dbReference type="SAM" id="MobiDB-lite"/>
    </source>
</evidence>
<protein>
    <recommendedName>
        <fullName evidence="2">Homologous recombination OB-fold protein OB-fold domain-containing protein</fullName>
    </recommendedName>
</protein>
<gene>
    <name evidence="3" type="ORF">NE237_032473</name>
</gene>
<dbReference type="GO" id="GO:0000725">
    <property type="term" value="P:recombinational repair"/>
    <property type="evidence" value="ECO:0007669"/>
    <property type="project" value="InterPro"/>
</dbReference>
<dbReference type="EMBL" id="JAMYWD010000001">
    <property type="protein sequence ID" value="KAJ4981636.1"/>
    <property type="molecule type" value="Genomic_DNA"/>
</dbReference>
<evidence type="ECO:0000259" key="2">
    <source>
        <dbReference type="Pfam" id="PF15072"/>
    </source>
</evidence>
<dbReference type="OrthoDB" id="550780at2759"/>
<dbReference type="Proteomes" id="UP001141806">
    <property type="component" value="Unassembled WGS sequence"/>
</dbReference>
<dbReference type="PANTHER" id="PTHR14523">
    <property type="entry name" value="UNCHARACTERIZED PROTEIN C17ORF53 HOMOLOG"/>
    <property type="match status" value="1"/>
</dbReference>
<reference evidence="3" key="1">
    <citation type="journal article" date="2023" name="Plant J.">
        <title>The genome of the king protea, Protea cynaroides.</title>
        <authorList>
            <person name="Chang J."/>
            <person name="Duong T.A."/>
            <person name="Schoeman C."/>
            <person name="Ma X."/>
            <person name="Roodt D."/>
            <person name="Barker N."/>
            <person name="Li Z."/>
            <person name="Van de Peer Y."/>
            <person name="Mizrachi E."/>
        </authorList>
    </citation>
    <scope>NUCLEOTIDE SEQUENCE</scope>
    <source>
        <tissue evidence="3">Young leaves</tissue>
    </source>
</reference>
<dbReference type="Pfam" id="PF15072">
    <property type="entry name" value="HROB"/>
    <property type="match status" value="1"/>
</dbReference>
<dbReference type="AlphaFoldDB" id="A0A9Q0L4F8"/>
<name>A0A9Q0L4F8_9MAGN</name>
<accession>A0A9Q0L4F8</accession>
<dbReference type="PANTHER" id="PTHR14523:SF1">
    <property type="entry name" value="HOMOLOGOUS RECOMBINATION OB-FOLD PROTEIN"/>
    <property type="match status" value="1"/>
</dbReference>
<evidence type="ECO:0000313" key="4">
    <source>
        <dbReference type="Proteomes" id="UP001141806"/>
    </source>
</evidence>
<evidence type="ECO:0000313" key="3">
    <source>
        <dbReference type="EMBL" id="KAJ4981636.1"/>
    </source>
</evidence>
<dbReference type="InterPro" id="IPR058570">
    <property type="entry name" value="HROB_OB"/>
</dbReference>
<comment type="caution">
    <text evidence="3">The sequence shown here is derived from an EMBL/GenBank/DDBJ whole genome shotgun (WGS) entry which is preliminary data.</text>
</comment>
<organism evidence="3 4">
    <name type="scientific">Protea cynaroides</name>
    <dbReference type="NCBI Taxonomy" id="273540"/>
    <lineage>
        <taxon>Eukaryota</taxon>
        <taxon>Viridiplantae</taxon>
        <taxon>Streptophyta</taxon>
        <taxon>Embryophyta</taxon>
        <taxon>Tracheophyta</taxon>
        <taxon>Spermatophyta</taxon>
        <taxon>Magnoliopsida</taxon>
        <taxon>Proteales</taxon>
        <taxon>Proteaceae</taxon>
        <taxon>Protea</taxon>
    </lineage>
</organism>